<dbReference type="RefSeq" id="WP_127978753.1">
    <property type="nucleotide sequence ID" value="NZ_CAKOCJ010000060.1"/>
</dbReference>
<dbReference type="Proteomes" id="UP000288388">
    <property type="component" value="Unassembled WGS sequence"/>
</dbReference>
<accession>A0A437UMD5</accession>
<comment type="caution">
    <text evidence="1">The sequence shown here is derived from an EMBL/GenBank/DDBJ whole genome shotgun (WGS) entry which is preliminary data.</text>
</comment>
<organism evidence="1 2">
    <name type="scientific">Enterococcus avium</name>
    <name type="common">Streptococcus avium</name>
    <dbReference type="NCBI Taxonomy" id="33945"/>
    <lineage>
        <taxon>Bacteria</taxon>
        <taxon>Bacillati</taxon>
        <taxon>Bacillota</taxon>
        <taxon>Bacilli</taxon>
        <taxon>Lactobacillales</taxon>
        <taxon>Enterococcaceae</taxon>
        <taxon>Enterococcus</taxon>
    </lineage>
</organism>
<sequence>MVNPKLIKDFENNSLRKGKSDKKDALELACCVLDNWHNLRQYSFMDKDRLQPIPTY</sequence>
<reference evidence="1 2" key="1">
    <citation type="submission" date="2018-12" db="EMBL/GenBank/DDBJ databases">
        <title>A novel vanA-carrying plasmid in a clinical isolate of Enterococcus avium.</title>
        <authorList>
            <person name="Bernasconi O.J."/>
            <person name="Luzzaro F."/>
            <person name="Endimiani A."/>
        </authorList>
    </citation>
    <scope>NUCLEOTIDE SEQUENCE [LARGE SCALE GENOMIC DNA]</scope>
    <source>
        <strain evidence="1 2">LC0559/18</strain>
    </source>
</reference>
<evidence type="ECO:0000313" key="1">
    <source>
        <dbReference type="EMBL" id="RVU94775.1"/>
    </source>
</evidence>
<evidence type="ECO:0000313" key="2">
    <source>
        <dbReference type="Proteomes" id="UP000288388"/>
    </source>
</evidence>
<proteinExistence type="predicted"/>
<dbReference type="AlphaFoldDB" id="A0A437UMD5"/>
<name>A0A437UMD5_ENTAV</name>
<gene>
    <name evidence="1" type="ORF">EK398_07900</name>
</gene>
<dbReference type="EMBL" id="RYZS01000001">
    <property type="protein sequence ID" value="RVU94775.1"/>
    <property type="molecule type" value="Genomic_DNA"/>
</dbReference>
<protein>
    <submittedName>
        <fullName evidence="1">Uncharacterized protein</fullName>
    </submittedName>
</protein>